<keyword evidence="6" id="KW-0472">Membrane</keyword>
<feature type="signal peptide" evidence="7">
    <location>
        <begin position="1"/>
        <end position="23"/>
    </location>
</feature>
<evidence type="ECO:0000256" key="5">
    <source>
        <dbReference type="ARBA" id="ARBA00022519"/>
    </source>
</evidence>
<evidence type="ECO:0000256" key="3">
    <source>
        <dbReference type="ARBA" id="ARBA00022448"/>
    </source>
</evidence>
<dbReference type="GO" id="GO:0042626">
    <property type="term" value="F:ATPase-coupled transmembrane transporter activity"/>
    <property type="evidence" value="ECO:0007669"/>
    <property type="project" value="InterPro"/>
</dbReference>
<evidence type="ECO:0000259" key="8">
    <source>
        <dbReference type="SMART" id="SM00062"/>
    </source>
</evidence>
<dbReference type="InterPro" id="IPR010067">
    <property type="entry name" value="ABC_SsuA_sub-bd"/>
</dbReference>
<dbReference type="PANTHER" id="PTHR30024">
    <property type="entry name" value="ALIPHATIC SULFONATES-BINDING PROTEIN-RELATED"/>
    <property type="match status" value="1"/>
</dbReference>
<evidence type="ECO:0000256" key="4">
    <source>
        <dbReference type="ARBA" id="ARBA00022475"/>
    </source>
</evidence>
<dbReference type="Proteomes" id="UP000807825">
    <property type="component" value="Unassembled WGS sequence"/>
</dbReference>
<evidence type="ECO:0000313" key="10">
    <source>
        <dbReference type="Proteomes" id="UP000807825"/>
    </source>
</evidence>
<comment type="caution">
    <text evidence="9">The sequence shown here is derived from an EMBL/GenBank/DDBJ whole genome shotgun (WGS) entry which is preliminary data.</text>
</comment>
<dbReference type="GO" id="GO:0012505">
    <property type="term" value="C:endomembrane system"/>
    <property type="evidence" value="ECO:0007669"/>
    <property type="project" value="UniProtKB-SubCell"/>
</dbReference>
<dbReference type="Pfam" id="PF13379">
    <property type="entry name" value="NMT1_2"/>
    <property type="match status" value="1"/>
</dbReference>
<dbReference type="InterPro" id="IPR044527">
    <property type="entry name" value="NrtA/CpmA_ABC-bd_dom"/>
</dbReference>
<proteinExistence type="inferred from homology"/>
<comment type="similarity">
    <text evidence="2">Belongs to the bacterial solute-binding protein SsuA/TauA family.</text>
</comment>
<dbReference type="InterPro" id="IPR001638">
    <property type="entry name" value="Solute-binding_3/MltF_N"/>
</dbReference>
<feature type="domain" description="Solute-binding protein family 3/N-terminal" evidence="8">
    <location>
        <begin position="30"/>
        <end position="264"/>
    </location>
</feature>
<dbReference type="SMART" id="SM00062">
    <property type="entry name" value="PBPb"/>
    <property type="match status" value="1"/>
</dbReference>
<keyword evidence="3" id="KW-0813">Transport</keyword>
<keyword evidence="7" id="KW-0732">Signal</keyword>
<organism evidence="9 10">
    <name type="scientific">Desulfomonile tiedjei</name>
    <dbReference type="NCBI Taxonomy" id="2358"/>
    <lineage>
        <taxon>Bacteria</taxon>
        <taxon>Pseudomonadati</taxon>
        <taxon>Thermodesulfobacteriota</taxon>
        <taxon>Desulfomonilia</taxon>
        <taxon>Desulfomonilales</taxon>
        <taxon>Desulfomonilaceae</taxon>
        <taxon>Desulfomonile</taxon>
    </lineage>
</organism>
<evidence type="ECO:0000256" key="2">
    <source>
        <dbReference type="ARBA" id="ARBA00010742"/>
    </source>
</evidence>
<comment type="subcellular location">
    <subcellularLocation>
        <location evidence="1">Endomembrane system</location>
    </subcellularLocation>
</comment>
<name>A0A9D6Z1I9_9BACT</name>
<evidence type="ECO:0000256" key="1">
    <source>
        <dbReference type="ARBA" id="ARBA00004308"/>
    </source>
</evidence>
<dbReference type="NCBIfam" id="TIGR01728">
    <property type="entry name" value="SsuA_fam"/>
    <property type="match status" value="1"/>
</dbReference>
<evidence type="ECO:0000256" key="6">
    <source>
        <dbReference type="ARBA" id="ARBA00023136"/>
    </source>
</evidence>
<feature type="chain" id="PRO_5039615211" evidence="7">
    <location>
        <begin position="24"/>
        <end position="322"/>
    </location>
</feature>
<dbReference type="AlphaFoldDB" id="A0A9D6Z1I9"/>
<sequence length="322" mass="34998">MKRVALAVFSFCFGLLLVGTANSQDTLVQPIRMAYLQNDIHHLPLWVAMDRGFFNEEGLKVQIEGIFRSGPEVMSAFSAGAIDMAYVGEAPTVTAVANGTVKVAILAQVNTEGSAIVVGKNSQITDISGLKGRQIGVPGYSTVQDFLLRKALGDPGSDGNRANVTVIKPPEMAGALRTNQIEAFVAWEPYPAQAVGMGVGKVLVYSGDIWRNHPCCVLVVDKRFAETNGAMVKKAIQAHQKSIDFIHEKQDEAVRIAIKYTGLDEGTIRNAMKNVTYISSLNLEGLREYAKFLNGLGYIKVNDLESFMEKIVYPGIGDAKRN</sequence>
<dbReference type="Gene3D" id="3.40.190.10">
    <property type="entry name" value="Periplasmic binding protein-like II"/>
    <property type="match status" value="2"/>
</dbReference>
<accession>A0A9D6Z1I9</accession>
<dbReference type="SUPFAM" id="SSF53850">
    <property type="entry name" value="Periplasmic binding protein-like II"/>
    <property type="match status" value="1"/>
</dbReference>
<evidence type="ECO:0000313" key="9">
    <source>
        <dbReference type="EMBL" id="MBI5251128.1"/>
    </source>
</evidence>
<dbReference type="GO" id="GO:0016020">
    <property type="term" value="C:membrane"/>
    <property type="evidence" value="ECO:0007669"/>
    <property type="project" value="InterPro"/>
</dbReference>
<dbReference type="CDD" id="cd13553">
    <property type="entry name" value="PBP2_NrtA_CpmA_like"/>
    <property type="match status" value="1"/>
</dbReference>
<dbReference type="EMBL" id="JACRDE010000435">
    <property type="protein sequence ID" value="MBI5251128.1"/>
    <property type="molecule type" value="Genomic_DNA"/>
</dbReference>
<protein>
    <submittedName>
        <fullName evidence="9">ABC transporter substrate-binding protein</fullName>
    </submittedName>
</protein>
<gene>
    <name evidence="9" type="ORF">HY912_16690</name>
</gene>
<keyword evidence="5" id="KW-0997">Cell inner membrane</keyword>
<keyword evidence="4" id="KW-1003">Cell membrane</keyword>
<evidence type="ECO:0000256" key="7">
    <source>
        <dbReference type="SAM" id="SignalP"/>
    </source>
</evidence>
<reference evidence="9" key="1">
    <citation type="submission" date="2020-07" db="EMBL/GenBank/DDBJ databases">
        <title>Huge and variable diversity of episymbiotic CPR bacteria and DPANN archaea in groundwater ecosystems.</title>
        <authorList>
            <person name="He C.Y."/>
            <person name="Keren R."/>
            <person name="Whittaker M."/>
            <person name="Farag I.F."/>
            <person name="Doudna J."/>
            <person name="Cate J.H.D."/>
            <person name="Banfield J.F."/>
        </authorList>
    </citation>
    <scope>NUCLEOTIDE SEQUENCE</scope>
    <source>
        <strain evidence="9">NC_groundwater_1664_Pr3_B-0.1um_52_9</strain>
    </source>
</reference>